<dbReference type="Gene3D" id="3.40.50.300">
    <property type="entry name" value="P-loop containing nucleotide triphosphate hydrolases"/>
    <property type="match status" value="1"/>
</dbReference>
<dbReference type="SMART" id="SM00382">
    <property type="entry name" value="AAA"/>
    <property type="match status" value="1"/>
</dbReference>
<dbReference type="PROSITE" id="PS50893">
    <property type="entry name" value="ABC_TRANSPORTER_2"/>
    <property type="match status" value="1"/>
</dbReference>
<dbReference type="GO" id="GO:0005886">
    <property type="term" value="C:plasma membrane"/>
    <property type="evidence" value="ECO:0007669"/>
    <property type="project" value="TreeGrafter"/>
</dbReference>
<dbReference type="AlphaFoldDB" id="A0A4S3KI41"/>
<protein>
    <submittedName>
        <fullName evidence="6">ABC transporter ATP-binding protein</fullName>
    </submittedName>
</protein>
<dbReference type="Proteomes" id="UP000307749">
    <property type="component" value="Unassembled WGS sequence"/>
</dbReference>
<organism evidence="6 7">
    <name type="scientific">Metallibacterium scheffleri</name>
    <dbReference type="NCBI Taxonomy" id="993689"/>
    <lineage>
        <taxon>Bacteria</taxon>
        <taxon>Pseudomonadati</taxon>
        <taxon>Pseudomonadota</taxon>
        <taxon>Gammaproteobacteria</taxon>
        <taxon>Lysobacterales</taxon>
        <taxon>Rhodanobacteraceae</taxon>
        <taxon>Metallibacterium</taxon>
    </lineage>
</organism>
<dbReference type="OrthoDB" id="9778897at2"/>
<keyword evidence="7" id="KW-1185">Reference proteome</keyword>
<sequence>MSAAMNPVPAIRARDVAKSFTVGKVSTRVLEGLSVDLAGGELTLLSGPSGCGKSTLLAILSGLERPDSGSVVALGEPVWELNRKELQRFRLRHIGFVFQGFNLFPALNSVEQVELPLSYLDLGAAETRRRAEAALEEVGLAHRRKLRPAELSGGEKQRVAIARALAKQPQLLFADEPTSALDSVSGQTVIDILHRAARQHGTMVLCASHDPRLIAHADRVLRMEDGRVLADEHHPHPAAAEEPVA</sequence>
<dbReference type="PANTHER" id="PTHR24220:SF86">
    <property type="entry name" value="ABC TRANSPORTER ABCH.1"/>
    <property type="match status" value="1"/>
</dbReference>
<accession>A0A4S3KI41</accession>
<evidence type="ECO:0000313" key="6">
    <source>
        <dbReference type="EMBL" id="THD08346.1"/>
    </source>
</evidence>
<gene>
    <name evidence="6" type="ORF">B1806_13260</name>
</gene>
<dbReference type="InterPro" id="IPR017871">
    <property type="entry name" value="ABC_transporter-like_CS"/>
</dbReference>
<proteinExistence type="inferred from homology"/>
<dbReference type="GO" id="GO:0005524">
    <property type="term" value="F:ATP binding"/>
    <property type="evidence" value="ECO:0007669"/>
    <property type="project" value="UniProtKB-KW"/>
</dbReference>
<dbReference type="STRING" id="993689.GCA_002077135_00570"/>
<evidence type="ECO:0000313" key="7">
    <source>
        <dbReference type="Proteomes" id="UP000307749"/>
    </source>
</evidence>
<dbReference type="InterPro" id="IPR027417">
    <property type="entry name" value="P-loop_NTPase"/>
</dbReference>
<dbReference type="RefSeq" id="WP_081125992.1">
    <property type="nucleotide sequence ID" value="NZ_DAHXOC010000044.1"/>
</dbReference>
<evidence type="ECO:0000259" key="5">
    <source>
        <dbReference type="PROSITE" id="PS50893"/>
    </source>
</evidence>
<dbReference type="CDD" id="cd03255">
    <property type="entry name" value="ABC_MJ0796_LolCDE_FtsE"/>
    <property type="match status" value="1"/>
</dbReference>
<dbReference type="GO" id="GO:0016887">
    <property type="term" value="F:ATP hydrolysis activity"/>
    <property type="evidence" value="ECO:0007669"/>
    <property type="project" value="InterPro"/>
</dbReference>
<dbReference type="InterPro" id="IPR017911">
    <property type="entry name" value="MacB-like_ATP-bd"/>
</dbReference>
<evidence type="ECO:0000256" key="2">
    <source>
        <dbReference type="ARBA" id="ARBA00022741"/>
    </source>
</evidence>
<evidence type="ECO:0000256" key="1">
    <source>
        <dbReference type="ARBA" id="ARBA00022448"/>
    </source>
</evidence>
<dbReference type="FunFam" id="3.40.50.300:FF:000032">
    <property type="entry name" value="Export ABC transporter ATP-binding protein"/>
    <property type="match status" value="1"/>
</dbReference>
<reference evidence="6 7" key="1">
    <citation type="submission" date="2017-02" db="EMBL/GenBank/DDBJ databases">
        <title>Whole genome sequencing of Metallibacterium scheffleri DSM 24874 (T).</title>
        <authorList>
            <person name="Kumar S."/>
            <person name="Patil P."/>
            <person name="Patil P.B."/>
        </authorList>
    </citation>
    <scope>NUCLEOTIDE SEQUENCE [LARGE SCALE GENOMIC DNA]</scope>
    <source>
        <strain evidence="6 7">DSM 24874</strain>
    </source>
</reference>
<dbReference type="Pfam" id="PF00005">
    <property type="entry name" value="ABC_tran"/>
    <property type="match status" value="1"/>
</dbReference>
<keyword evidence="1" id="KW-0813">Transport</keyword>
<name>A0A4S3KI41_9GAMM</name>
<comment type="caution">
    <text evidence="6">The sequence shown here is derived from an EMBL/GenBank/DDBJ whole genome shotgun (WGS) entry which is preliminary data.</text>
</comment>
<dbReference type="InterPro" id="IPR003439">
    <property type="entry name" value="ABC_transporter-like_ATP-bd"/>
</dbReference>
<dbReference type="GO" id="GO:0022857">
    <property type="term" value="F:transmembrane transporter activity"/>
    <property type="evidence" value="ECO:0007669"/>
    <property type="project" value="TreeGrafter"/>
</dbReference>
<dbReference type="SUPFAM" id="SSF52540">
    <property type="entry name" value="P-loop containing nucleoside triphosphate hydrolases"/>
    <property type="match status" value="1"/>
</dbReference>
<comment type="similarity">
    <text evidence="4">Belongs to the ABC transporter superfamily. Macrolide exporter (TC 3.A.1.122) family.</text>
</comment>
<dbReference type="PANTHER" id="PTHR24220">
    <property type="entry name" value="IMPORT ATP-BINDING PROTEIN"/>
    <property type="match status" value="1"/>
</dbReference>
<dbReference type="InterPro" id="IPR015854">
    <property type="entry name" value="ABC_transpr_LolD-like"/>
</dbReference>
<dbReference type="PROSITE" id="PS00211">
    <property type="entry name" value="ABC_TRANSPORTER_1"/>
    <property type="match status" value="1"/>
</dbReference>
<feature type="domain" description="ABC transporter" evidence="5">
    <location>
        <begin position="11"/>
        <end position="243"/>
    </location>
</feature>
<evidence type="ECO:0000256" key="4">
    <source>
        <dbReference type="ARBA" id="ARBA00038388"/>
    </source>
</evidence>
<dbReference type="EMBL" id="MWQO01000050">
    <property type="protein sequence ID" value="THD08346.1"/>
    <property type="molecule type" value="Genomic_DNA"/>
</dbReference>
<evidence type="ECO:0000256" key="3">
    <source>
        <dbReference type="ARBA" id="ARBA00022840"/>
    </source>
</evidence>
<dbReference type="GO" id="GO:1902495">
    <property type="term" value="C:transmembrane transporter complex"/>
    <property type="evidence" value="ECO:0007669"/>
    <property type="project" value="UniProtKB-ARBA"/>
</dbReference>
<dbReference type="InterPro" id="IPR003593">
    <property type="entry name" value="AAA+_ATPase"/>
</dbReference>
<keyword evidence="3 6" id="KW-0067">ATP-binding</keyword>
<keyword evidence="2" id="KW-0547">Nucleotide-binding</keyword>